<proteinExistence type="predicted"/>
<keyword evidence="2" id="KW-1185">Reference proteome</keyword>
<gene>
    <name evidence="1" type="ORF">ATC1_13537</name>
</gene>
<dbReference type="RefSeq" id="WP_062279982.1">
    <property type="nucleotide sequence ID" value="NZ_DF968181.1"/>
</dbReference>
<name>A0A0S7BSW7_9CHLR</name>
<organism evidence="1">
    <name type="scientific">Flexilinea flocculi</name>
    <dbReference type="NCBI Taxonomy" id="1678840"/>
    <lineage>
        <taxon>Bacteria</taxon>
        <taxon>Bacillati</taxon>
        <taxon>Chloroflexota</taxon>
        <taxon>Anaerolineae</taxon>
        <taxon>Anaerolineales</taxon>
        <taxon>Anaerolineaceae</taxon>
        <taxon>Flexilinea</taxon>
    </lineage>
</organism>
<dbReference type="AlphaFoldDB" id="A0A0S7BSW7"/>
<reference evidence="1" key="1">
    <citation type="journal article" date="2015" name="Genome Announc.">
        <title>Draft Genome Sequence of Anaerolineae Strain TC1, a Novel Isolate from a Methanogenic Wastewater Treatment System.</title>
        <authorList>
            <person name="Matsuura N."/>
            <person name="Tourlousse D.M."/>
            <person name="Sun L."/>
            <person name="Toyonaga M."/>
            <person name="Kuroda K."/>
            <person name="Ohashi A."/>
            <person name="Cruz R."/>
            <person name="Yamaguchi T."/>
            <person name="Sekiguchi Y."/>
        </authorList>
    </citation>
    <scope>NUCLEOTIDE SEQUENCE [LARGE SCALE GENOMIC DNA]</scope>
    <source>
        <strain evidence="1">TC1</strain>
    </source>
</reference>
<dbReference type="EMBL" id="DF968181">
    <property type="protein sequence ID" value="GAP40561.1"/>
    <property type="molecule type" value="Genomic_DNA"/>
</dbReference>
<dbReference type="OrthoDB" id="2066822at2"/>
<dbReference type="Proteomes" id="UP000053370">
    <property type="component" value="Unassembled WGS sequence"/>
</dbReference>
<evidence type="ECO:0000313" key="2">
    <source>
        <dbReference type="Proteomes" id="UP000053370"/>
    </source>
</evidence>
<dbReference type="PATRIC" id="fig|1678840.3.peg.1843"/>
<sequence>MNKRQKIVKRILLIVGAGILLGLSGFLFQHGFNFPSKSAAEKRARAFAEEINHHYSKPEGIYSFLTQDYRKTITEKEFVEAFLKERSYPYLTPLWINFKRIEMAEDNLSGTAYYDQAARLKGMVYEVPFVYENFNYYMIDFEEFPDGSYLEKFDHIPNYLINGWD</sequence>
<protein>
    <submittedName>
        <fullName evidence="1">Uncharacterized protein</fullName>
    </submittedName>
</protein>
<evidence type="ECO:0000313" key="1">
    <source>
        <dbReference type="EMBL" id="GAP40561.1"/>
    </source>
</evidence>
<dbReference type="STRING" id="1678840.ATC1_13537"/>
<accession>A0A0S7BSW7</accession>